<evidence type="ECO:0000256" key="7">
    <source>
        <dbReference type="PIRNR" id="PIRNR000077"/>
    </source>
</evidence>
<evidence type="ECO:0000256" key="5">
    <source>
        <dbReference type="ARBA" id="ARBA00023284"/>
    </source>
</evidence>
<organism evidence="9 10">
    <name type="scientific">Streptomyces celluloflavus</name>
    <dbReference type="NCBI Taxonomy" id="58344"/>
    <lineage>
        <taxon>Bacteria</taxon>
        <taxon>Bacillati</taxon>
        <taxon>Actinomycetota</taxon>
        <taxon>Actinomycetes</taxon>
        <taxon>Kitasatosporales</taxon>
        <taxon>Streptomycetaceae</taxon>
        <taxon>Streptomyces</taxon>
    </lineage>
</organism>
<dbReference type="Proteomes" id="UP001610990">
    <property type="component" value="Unassembled WGS sequence"/>
</dbReference>
<dbReference type="EMBL" id="JBIRGH010000032">
    <property type="protein sequence ID" value="MFH8589415.1"/>
    <property type="molecule type" value="Genomic_DNA"/>
</dbReference>
<keyword evidence="10" id="KW-1185">Reference proteome</keyword>
<dbReference type="InterPro" id="IPR017937">
    <property type="entry name" value="Thioredoxin_CS"/>
</dbReference>
<sequence>MNKEIPVMPAAPVDSITEQTFPARVLESKIPVLIQFWAPWCAPCRMVTPIVEQIAAEHADVLDVVKVNVDEEPALAIQHGVSSIPAFVVIADGLQKKSWVGAAPKPVLERTLAPYLR</sequence>
<gene>
    <name evidence="9" type="primary">trxA</name>
    <name evidence="9" type="ORF">ACH4GP_34435</name>
</gene>
<comment type="similarity">
    <text evidence="1 7">Belongs to the thioredoxin family.</text>
</comment>
<evidence type="ECO:0000259" key="8">
    <source>
        <dbReference type="PROSITE" id="PS51352"/>
    </source>
</evidence>
<evidence type="ECO:0000313" key="9">
    <source>
        <dbReference type="EMBL" id="MFH8589415.1"/>
    </source>
</evidence>
<evidence type="ECO:0000256" key="1">
    <source>
        <dbReference type="ARBA" id="ARBA00008987"/>
    </source>
</evidence>
<dbReference type="PRINTS" id="PR00421">
    <property type="entry name" value="THIOREDOXIN"/>
</dbReference>
<accession>A0ABW7RMV5</accession>
<evidence type="ECO:0000256" key="3">
    <source>
        <dbReference type="ARBA" id="ARBA00022982"/>
    </source>
</evidence>
<dbReference type="PANTHER" id="PTHR45663">
    <property type="entry name" value="GEO12009P1"/>
    <property type="match status" value="1"/>
</dbReference>
<dbReference type="PROSITE" id="PS51352">
    <property type="entry name" value="THIOREDOXIN_2"/>
    <property type="match status" value="1"/>
</dbReference>
<evidence type="ECO:0000256" key="2">
    <source>
        <dbReference type="ARBA" id="ARBA00022448"/>
    </source>
</evidence>
<evidence type="ECO:0000256" key="6">
    <source>
        <dbReference type="NCBIfam" id="TIGR01068"/>
    </source>
</evidence>
<keyword evidence="3" id="KW-0249">Electron transport</keyword>
<dbReference type="RefSeq" id="WP_240150608.1">
    <property type="nucleotide sequence ID" value="NZ_CP108413.1"/>
</dbReference>
<keyword evidence="5" id="KW-0676">Redox-active center</keyword>
<dbReference type="Pfam" id="PF00085">
    <property type="entry name" value="Thioredoxin"/>
    <property type="match status" value="1"/>
</dbReference>
<name>A0ABW7RMV5_9ACTN</name>
<keyword evidence="2" id="KW-0813">Transport</keyword>
<dbReference type="SUPFAM" id="SSF52833">
    <property type="entry name" value="Thioredoxin-like"/>
    <property type="match status" value="1"/>
</dbReference>
<feature type="domain" description="Thioredoxin" evidence="8">
    <location>
        <begin position="10"/>
        <end position="117"/>
    </location>
</feature>
<dbReference type="PANTHER" id="PTHR45663:SF11">
    <property type="entry name" value="GEO12009P1"/>
    <property type="match status" value="1"/>
</dbReference>
<evidence type="ECO:0000256" key="4">
    <source>
        <dbReference type="ARBA" id="ARBA00023157"/>
    </source>
</evidence>
<dbReference type="GeneID" id="97378198"/>
<keyword evidence="4" id="KW-1015">Disulfide bond</keyword>
<comment type="caution">
    <text evidence="9">The sequence shown here is derived from an EMBL/GenBank/DDBJ whole genome shotgun (WGS) entry which is preliminary data.</text>
</comment>
<dbReference type="NCBIfam" id="TIGR01068">
    <property type="entry name" value="thioredoxin"/>
    <property type="match status" value="1"/>
</dbReference>
<dbReference type="Gene3D" id="3.40.30.10">
    <property type="entry name" value="Glutaredoxin"/>
    <property type="match status" value="1"/>
</dbReference>
<reference evidence="9 10" key="1">
    <citation type="submission" date="2024-10" db="EMBL/GenBank/DDBJ databases">
        <title>The Natural Products Discovery Center: Release of the First 8490 Sequenced Strains for Exploring Actinobacteria Biosynthetic Diversity.</title>
        <authorList>
            <person name="Kalkreuter E."/>
            <person name="Kautsar S.A."/>
            <person name="Yang D."/>
            <person name="Bader C.D."/>
            <person name="Teijaro C.N."/>
            <person name="Fluegel L."/>
            <person name="Davis C.M."/>
            <person name="Simpson J.R."/>
            <person name="Lauterbach L."/>
            <person name="Steele A.D."/>
            <person name="Gui C."/>
            <person name="Meng S."/>
            <person name="Li G."/>
            <person name="Viehrig K."/>
            <person name="Ye F."/>
            <person name="Su P."/>
            <person name="Kiefer A.F."/>
            <person name="Nichols A."/>
            <person name="Cepeda A.J."/>
            <person name="Yan W."/>
            <person name="Fan B."/>
            <person name="Jiang Y."/>
            <person name="Adhikari A."/>
            <person name="Zheng C.-J."/>
            <person name="Schuster L."/>
            <person name="Cowan T.M."/>
            <person name="Smanski M.J."/>
            <person name="Chevrette M.G."/>
            <person name="De Carvalho L.P.S."/>
            <person name="Shen B."/>
        </authorList>
    </citation>
    <scope>NUCLEOTIDE SEQUENCE [LARGE SCALE GENOMIC DNA]</scope>
    <source>
        <strain evidence="9 10">NPDC018013</strain>
    </source>
</reference>
<dbReference type="InterPro" id="IPR036249">
    <property type="entry name" value="Thioredoxin-like_sf"/>
</dbReference>
<dbReference type="InterPro" id="IPR005746">
    <property type="entry name" value="Thioredoxin"/>
</dbReference>
<evidence type="ECO:0000313" key="10">
    <source>
        <dbReference type="Proteomes" id="UP001610990"/>
    </source>
</evidence>
<proteinExistence type="inferred from homology"/>
<dbReference type="InterPro" id="IPR013766">
    <property type="entry name" value="Thioredoxin_domain"/>
</dbReference>
<dbReference type="CDD" id="cd02947">
    <property type="entry name" value="TRX_family"/>
    <property type="match status" value="1"/>
</dbReference>
<dbReference type="PIRSF" id="PIRSF000077">
    <property type="entry name" value="Thioredoxin"/>
    <property type="match status" value="1"/>
</dbReference>
<dbReference type="PROSITE" id="PS00194">
    <property type="entry name" value="THIOREDOXIN_1"/>
    <property type="match status" value="1"/>
</dbReference>
<protein>
    <recommendedName>
        <fullName evidence="6 7">Thioredoxin</fullName>
    </recommendedName>
</protein>